<protein>
    <submittedName>
        <fullName evidence="6">Planctomycete cytochrome C</fullName>
    </submittedName>
</protein>
<dbReference type="EMBL" id="SJPF01000003">
    <property type="protein sequence ID" value="TWT32628.1"/>
    <property type="molecule type" value="Genomic_DNA"/>
</dbReference>
<keyword evidence="2" id="KW-0472">Membrane</keyword>
<evidence type="ECO:0000313" key="6">
    <source>
        <dbReference type="EMBL" id="TWT32628.1"/>
    </source>
</evidence>
<evidence type="ECO:0000256" key="2">
    <source>
        <dbReference type="SAM" id="Phobius"/>
    </source>
</evidence>
<feature type="chain" id="PRO_5023111578" evidence="3">
    <location>
        <begin position="22"/>
        <end position="332"/>
    </location>
</feature>
<feature type="transmembrane region" description="Helical" evidence="2">
    <location>
        <begin position="224"/>
        <end position="243"/>
    </location>
</feature>
<evidence type="ECO:0000259" key="4">
    <source>
        <dbReference type="Pfam" id="PF07635"/>
    </source>
</evidence>
<dbReference type="AlphaFoldDB" id="A0A5C5V2C1"/>
<proteinExistence type="predicted"/>
<evidence type="ECO:0000256" key="1">
    <source>
        <dbReference type="SAM" id="MobiDB-lite"/>
    </source>
</evidence>
<name>A0A5C5V2C1_9BACT</name>
<dbReference type="Proteomes" id="UP000318878">
    <property type="component" value="Unassembled WGS sequence"/>
</dbReference>
<comment type="caution">
    <text evidence="6">The sequence shown here is derived from an EMBL/GenBank/DDBJ whole genome shotgun (WGS) entry which is preliminary data.</text>
</comment>
<sequence length="332" mass="36550" precursor="true">MPLRILIAILLCPTLLVAAQAQEIVDFARDVQPILENRCIDCHGPNKAKNDFRVDDAETMSYYIEPGDLESSGFWTDYLVTDDADMLMPPPSPDHPDGGMSPGELAIIKLWIEEGANHNWKANGPVEEHEEAAPPQSTLAKLFIFQGLFHPASTHFPVALLSMSMIFLGMSFFLGKPLESAAFHCLWVGALAAVPACIMGWAYAMHEGHGNVSLDLVSSPIDRHRWLGIAVTVFSLIMVPIAYSAYKQENYRKKIIWFVGCCLVAIGTSIVGFQGGELVYGEGHYEKEYEKLFPSTPVADADTSVEESTSEEAPAEEEVVVEEETETVTPED</sequence>
<keyword evidence="3" id="KW-0732">Signal</keyword>
<keyword evidence="2" id="KW-1133">Transmembrane helix</keyword>
<feature type="transmembrane region" description="Helical" evidence="2">
    <location>
        <begin position="181"/>
        <end position="204"/>
    </location>
</feature>
<reference evidence="6 7" key="1">
    <citation type="submission" date="2019-02" db="EMBL/GenBank/DDBJ databases">
        <title>Deep-cultivation of Planctomycetes and their phenomic and genomic characterization uncovers novel biology.</title>
        <authorList>
            <person name="Wiegand S."/>
            <person name="Jogler M."/>
            <person name="Boedeker C."/>
            <person name="Pinto D."/>
            <person name="Vollmers J."/>
            <person name="Rivas-Marin E."/>
            <person name="Kohn T."/>
            <person name="Peeters S.H."/>
            <person name="Heuer A."/>
            <person name="Rast P."/>
            <person name="Oberbeckmann S."/>
            <person name="Bunk B."/>
            <person name="Jeske O."/>
            <person name="Meyerdierks A."/>
            <person name="Storesund J.E."/>
            <person name="Kallscheuer N."/>
            <person name="Luecker S."/>
            <person name="Lage O.M."/>
            <person name="Pohl T."/>
            <person name="Merkel B.J."/>
            <person name="Hornburger P."/>
            <person name="Mueller R.-W."/>
            <person name="Bruemmer F."/>
            <person name="Labrenz M."/>
            <person name="Spormann A.M."/>
            <person name="Op Den Camp H."/>
            <person name="Overmann J."/>
            <person name="Amann R."/>
            <person name="Jetten M.S.M."/>
            <person name="Mascher T."/>
            <person name="Medema M.H."/>
            <person name="Devos D.P."/>
            <person name="Kaster A.-K."/>
            <person name="Ovreas L."/>
            <person name="Rohde M."/>
            <person name="Galperin M.Y."/>
            <person name="Jogler C."/>
        </authorList>
    </citation>
    <scope>NUCLEOTIDE SEQUENCE [LARGE SCALE GENOMIC DNA]</scope>
    <source>
        <strain evidence="6 7">Enr8</strain>
    </source>
</reference>
<feature type="compositionally biased region" description="Acidic residues" evidence="1">
    <location>
        <begin position="303"/>
        <end position="332"/>
    </location>
</feature>
<dbReference type="InterPro" id="IPR011429">
    <property type="entry name" value="Cyt_c_Planctomycete-type"/>
</dbReference>
<keyword evidence="7" id="KW-1185">Reference proteome</keyword>
<dbReference type="PANTHER" id="PTHR35889">
    <property type="entry name" value="CYCLOINULO-OLIGOSACCHARIDE FRUCTANOTRANSFERASE-RELATED"/>
    <property type="match status" value="1"/>
</dbReference>
<dbReference type="InterPro" id="IPR019251">
    <property type="entry name" value="DUF2231_TM"/>
</dbReference>
<feature type="transmembrane region" description="Helical" evidence="2">
    <location>
        <begin position="255"/>
        <end position="273"/>
    </location>
</feature>
<dbReference type="RefSeq" id="WP_186767609.1">
    <property type="nucleotide sequence ID" value="NZ_SJPF01000003.1"/>
</dbReference>
<accession>A0A5C5V2C1</accession>
<evidence type="ECO:0000313" key="7">
    <source>
        <dbReference type="Proteomes" id="UP000318878"/>
    </source>
</evidence>
<feature type="domain" description="DUF2231" evidence="5">
    <location>
        <begin position="149"/>
        <end position="283"/>
    </location>
</feature>
<dbReference type="Pfam" id="PF09990">
    <property type="entry name" value="DUF2231"/>
    <property type="match status" value="1"/>
</dbReference>
<organism evidence="6 7">
    <name type="scientific">Blastopirellula retiformator</name>
    <dbReference type="NCBI Taxonomy" id="2527970"/>
    <lineage>
        <taxon>Bacteria</taxon>
        <taxon>Pseudomonadati</taxon>
        <taxon>Planctomycetota</taxon>
        <taxon>Planctomycetia</taxon>
        <taxon>Pirellulales</taxon>
        <taxon>Pirellulaceae</taxon>
        <taxon>Blastopirellula</taxon>
    </lineage>
</organism>
<feature type="transmembrane region" description="Helical" evidence="2">
    <location>
        <begin position="156"/>
        <end position="174"/>
    </location>
</feature>
<evidence type="ECO:0000259" key="5">
    <source>
        <dbReference type="Pfam" id="PF09990"/>
    </source>
</evidence>
<gene>
    <name evidence="6" type="ORF">Enr8_24330</name>
</gene>
<keyword evidence="2" id="KW-0812">Transmembrane</keyword>
<feature type="region of interest" description="Disordered" evidence="1">
    <location>
        <begin position="296"/>
        <end position="332"/>
    </location>
</feature>
<dbReference type="PANTHER" id="PTHR35889:SF3">
    <property type="entry name" value="F-BOX DOMAIN-CONTAINING PROTEIN"/>
    <property type="match status" value="1"/>
</dbReference>
<feature type="domain" description="Cytochrome C Planctomycete-type" evidence="4">
    <location>
        <begin position="39"/>
        <end position="91"/>
    </location>
</feature>
<dbReference type="Pfam" id="PF07635">
    <property type="entry name" value="PSCyt1"/>
    <property type="match status" value="1"/>
</dbReference>
<evidence type="ECO:0000256" key="3">
    <source>
        <dbReference type="SAM" id="SignalP"/>
    </source>
</evidence>
<feature type="signal peptide" evidence="3">
    <location>
        <begin position="1"/>
        <end position="21"/>
    </location>
</feature>